<comment type="subcellular location">
    <subcellularLocation>
        <location evidence="2 9">Mitochondrion inner membrane</location>
        <topology evidence="2 9">Single-pass membrane protein</topology>
    </subcellularLocation>
</comment>
<dbReference type="EMBL" id="UYRT01009860">
    <property type="protein sequence ID" value="VDK48211.1"/>
    <property type="molecule type" value="Genomic_DNA"/>
</dbReference>
<dbReference type="Pfam" id="PF04418">
    <property type="entry name" value="DUF543"/>
    <property type="match status" value="1"/>
</dbReference>
<reference evidence="12" key="1">
    <citation type="submission" date="2016-06" db="UniProtKB">
        <authorList>
            <consortium name="WormBaseParasite"/>
        </authorList>
    </citation>
    <scope>IDENTIFICATION</scope>
</reference>
<dbReference type="GO" id="GO:0061617">
    <property type="term" value="C:MICOS complex"/>
    <property type="evidence" value="ECO:0007669"/>
    <property type="project" value="UniProtKB-UniRule"/>
</dbReference>
<keyword evidence="5 9" id="KW-0999">Mitochondrion inner membrane</keyword>
<evidence type="ECO:0000313" key="12">
    <source>
        <dbReference type="WBParaSite" id="GPUH_0000494301-mRNA-1"/>
    </source>
</evidence>
<evidence type="ECO:0000256" key="6">
    <source>
        <dbReference type="ARBA" id="ARBA00022989"/>
    </source>
</evidence>
<evidence type="ECO:0000256" key="1">
    <source>
        <dbReference type="ARBA" id="ARBA00002689"/>
    </source>
</evidence>
<dbReference type="Proteomes" id="UP000271098">
    <property type="component" value="Unassembled WGS sequence"/>
</dbReference>
<evidence type="ECO:0000256" key="3">
    <source>
        <dbReference type="ARBA" id="ARBA00006792"/>
    </source>
</evidence>
<organism evidence="12">
    <name type="scientific">Gongylonema pulchrum</name>
    <dbReference type="NCBI Taxonomy" id="637853"/>
    <lineage>
        <taxon>Eukaryota</taxon>
        <taxon>Metazoa</taxon>
        <taxon>Ecdysozoa</taxon>
        <taxon>Nematoda</taxon>
        <taxon>Chromadorea</taxon>
        <taxon>Rhabditida</taxon>
        <taxon>Spirurina</taxon>
        <taxon>Spiruromorpha</taxon>
        <taxon>Spiruroidea</taxon>
        <taxon>Gongylonematidae</taxon>
        <taxon>Gongylonema</taxon>
    </lineage>
</organism>
<keyword evidence="7 9" id="KW-0496">Mitochondrion</keyword>
<evidence type="ECO:0000256" key="7">
    <source>
        <dbReference type="ARBA" id="ARBA00023128"/>
    </source>
</evidence>
<comment type="function">
    <text evidence="1 9">Component of the MICOS complex, a large protein complex of the mitochondrial inner membrane that plays crucial roles in the maintenance of crista junctions, inner membrane architecture, and formation of contact sites to the outer membrane.</text>
</comment>
<evidence type="ECO:0000256" key="8">
    <source>
        <dbReference type="ARBA" id="ARBA00023136"/>
    </source>
</evidence>
<evidence type="ECO:0000256" key="4">
    <source>
        <dbReference type="ARBA" id="ARBA00022692"/>
    </source>
</evidence>
<comment type="subunit">
    <text evidence="9">Component of the mitochondrial contact site and cristae organizing system (MICOS) complex.</text>
</comment>
<dbReference type="WBParaSite" id="GPUH_0000494301-mRNA-1">
    <property type="protein sequence ID" value="GPUH_0000494301-mRNA-1"/>
    <property type="gene ID" value="GPUH_0000494301"/>
</dbReference>
<dbReference type="PANTHER" id="PTHR21304:SF0">
    <property type="entry name" value="MICOS COMPLEX SUBUNIT MIC10"/>
    <property type="match status" value="1"/>
</dbReference>
<accession>A0A183D895</accession>
<dbReference type="InterPro" id="IPR007512">
    <property type="entry name" value="Mic10"/>
</dbReference>
<protein>
    <recommendedName>
        <fullName evidence="9">MICOS complex subunit MIC10</fullName>
    </recommendedName>
</protein>
<reference evidence="10 11" key="2">
    <citation type="submission" date="2018-11" db="EMBL/GenBank/DDBJ databases">
        <authorList>
            <consortium name="Pathogen Informatics"/>
        </authorList>
    </citation>
    <scope>NUCLEOTIDE SEQUENCE [LARGE SCALE GENOMIC DNA]</scope>
</reference>
<proteinExistence type="inferred from homology"/>
<dbReference type="PANTHER" id="PTHR21304">
    <property type="entry name" value="MICOS COMPLEX SUBUNIT MIC10"/>
    <property type="match status" value="1"/>
</dbReference>
<evidence type="ECO:0000313" key="10">
    <source>
        <dbReference type="EMBL" id="VDK48211.1"/>
    </source>
</evidence>
<evidence type="ECO:0000256" key="9">
    <source>
        <dbReference type="RuleBase" id="RU363011"/>
    </source>
</evidence>
<comment type="similarity">
    <text evidence="3 9">Belongs to the MICOS complex subunit Mic10 family.</text>
</comment>
<name>A0A183D895_9BILA</name>
<keyword evidence="6 9" id="KW-1133">Transmembrane helix</keyword>
<sequence length="98" mass="10420">MVKSEDELGETLDRCLADTALKTLGAGTVGLLAAALFKRQFPLWLGLGMGLGMGIANCRHAMRKPFMRAAPANPDAKAANNNLVMVEEPGRAPEPQSQ</sequence>
<keyword evidence="8 9" id="KW-0472">Membrane</keyword>
<keyword evidence="11" id="KW-1185">Reference proteome</keyword>
<dbReference type="AlphaFoldDB" id="A0A183D895"/>
<evidence type="ECO:0000313" key="11">
    <source>
        <dbReference type="Proteomes" id="UP000271098"/>
    </source>
</evidence>
<evidence type="ECO:0000256" key="2">
    <source>
        <dbReference type="ARBA" id="ARBA00004434"/>
    </source>
</evidence>
<keyword evidence="4 9" id="KW-0812">Transmembrane</keyword>
<gene>
    <name evidence="10" type="ORF">GPUH_LOCUS4937</name>
</gene>
<feature type="transmembrane region" description="Helical" evidence="9">
    <location>
        <begin position="41"/>
        <end position="58"/>
    </location>
</feature>
<evidence type="ECO:0000256" key="5">
    <source>
        <dbReference type="ARBA" id="ARBA00022792"/>
    </source>
</evidence>